<name>A0ABT0DBT0_9HYPH</name>
<evidence type="ECO:0000313" key="3">
    <source>
        <dbReference type="Proteomes" id="UP001203284"/>
    </source>
</evidence>
<dbReference type="RefSeq" id="WP_247029151.1">
    <property type="nucleotide sequence ID" value="NZ_JALKCH010000006.1"/>
</dbReference>
<keyword evidence="3" id="KW-1185">Reference proteome</keyword>
<sequence length="161" mass="17532">MLDIPFKIFPPALLAGLLLYAGITALWLQPLVERRLADRIYIPQCEAGLIKAQSRARAEQDGKRNAARQMMDMFRNSPLGQFPGFNEMMEQGRTMAEAGVPELPSAGIDHSSRCACAVSSAFDAARLPMLLHVMSLRTYQPAALTALPFTAGTFLDSSCAS</sequence>
<evidence type="ECO:0000256" key="1">
    <source>
        <dbReference type="SAM" id="Phobius"/>
    </source>
</evidence>
<keyword evidence="1" id="KW-1133">Transmembrane helix</keyword>
<dbReference type="EMBL" id="JALKCH010000006">
    <property type="protein sequence ID" value="MCK0197415.1"/>
    <property type="molecule type" value="Genomic_DNA"/>
</dbReference>
<comment type="caution">
    <text evidence="2">The sequence shown here is derived from an EMBL/GenBank/DDBJ whole genome shotgun (WGS) entry which is preliminary data.</text>
</comment>
<keyword evidence="1" id="KW-0472">Membrane</keyword>
<protein>
    <submittedName>
        <fullName evidence="2">Uncharacterized protein</fullName>
    </submittedName>
</protein>
<dbReference type="Proteomes" id="UP001203284">
    <property type="component" value="Unassembled WGS sequence"/>
</dbReference>
<feature type="transmembrane region" description="Helical" evidence="1">
    <location>
        <begin position="12"/>
        <end position="32"/>
    </location>
</feature>
<reference evidence="2 3" key="1">
    <citation type="submission" date="2022-04" db="EMBL/GenBank/DDBJ databases">
        <authorList>
            <person name="Grouzdev D.S."/>
            <person name="Pantiukh K.S."/>
            <person name="Krutkina M.S."/>
        </authorList>
    </citation>
    <scope>NUCLEOTIDE SEQUENCE [LARGE SCALE GENOMIC DNA]</scope>
    <source>
        <strain evidence="2 3">6x-1</strain>
    </source>
</reference>
<proteinExistence type="predicted"/>
<keyword evidence="1" id="KW-0812">Transmembrane</keyword>
<accession>A0ABT0DBT0</accession>
<organism evidence="2 3">
    <name type="scientific">Ancylobacter crimeensis</name>
    <dbReference type="NCBI Taxonomy" id="2579147"/>
    <lineage>
        <taxon>Bacteria</taxon>
        <taxon>Pseudomonadati</taxon>
        <taxon>Pseudomonadota</taxon>
        <taxon>Alphaproteobacteria</taxon>
        <taxon>Hyphomicrobiales</taxon>
        <taxon>Xanthobacteraceae</taxon>
        <taxon>Ancylobacter</taxon>
    </lineage>
</organism>
<evidence type="ECO:0000313" key="2">
    <source>
        <dbReference type="EMBL" id="MCK0197415.1"/>
    </source>
</evidence>
<gene>
    <name evidence="2" type="ORF">MWN34_10870</name>
</gene>